<dbReference type="EMBL" id="NFKL01000026">
    <property type="protein sequence ID" value="OUP55511.1"/>
    <property type="molecule type" value="Genomic_DNA"/>
</dbReference>
<evidence type="ECO:0000313" key="1">
    <source>
        <dbReference type="EMBL" id="OUP55511.1"/>
    </source>
</evidence>
<protein>
    <recommendedName>
        <fullName evidence="3">HIRAN domain-containing protein</fullName>
    </recommendedName>
</protein>
<comment type="caution">
    <text evidence="1">The sequence shown here is derived from an EMBL/GenBank/DDBJ whole genome shotgun (WGS) entry which is preliminary data.</text>
</comment>
<dbReference type="Proteomes" id="UP000195326">
    <property type="component" value="Unassembled WGS sequence"/>
</dbReference>
<sequence length="161" mass="18386">MTQQQKEKLLKEVEALRYRHQLADTVGPDYFEPGMMEHLAQSDGYYDPNTGRLMICFESQGLRYNGRTEQIEKVRLGDEITVVREKENYDSFLLLTKEGYDVGDMPTALCNAVAPLLDEGSLTIERANVSFVAPISKRSRYARQAVLFVKLEMRIVNSVES</sequence>
<name>A0A1Y4LKV8_9FIRM</name>
<evidence type="ECO:0000313" key="2">
    <source>
        <dbReference type="Proteomes" id="UP000195326"/>
    </source>
</evidence>
<dbReference type="AlphaFoldDB" id="A0A1Y4LKV8"/>
<gene>
    <name evidence="1" type="ORF">B5F15_14640</name>
</gene>
<evidence type="ECO:0008006" key="3">
    <source>
        <dbReference type="Google" id="ProtNLM"/>
    </source>
</evidence>
<dbReference type="RefSeq" id="WP_087415846.1">
    <property type="nucleotide sequence ID" value="NZ_NFKL01000026.1"/>
</dbReference>
<proteinExistence type="predicted"/>
<reference evidence="2" key="1">
    <citation type="submission" date="2017-04" db="EMBL/GenBank/DDBJ databases">
        <title>Function of individual gut microbiota members based on whole genome sequencing of pure cultures obtained from chicken caecum.</title>
        <authorList>
            <person name="Medvecky M."/>
            <person name="Cejkova D."/>
            <person name="Polansky O."/>
            <person name="Karasova D."/>
            <person name="Kubasova T."/>
            <person name="Cizek A."/>
            <person name="Rychlik I."/>
        </authorList>
    </citation>
    <scope>NUCLEOTIDE SEQUENCE [LARGE SCALE GENOMIC DNA]</scope>
    <source>
        <strain evidence="2">An179</strain>
    </source>
</reference>
<accession>A0A1Y4LKV8</accession>
<organism evidence="1 2">
    <name type="scientific">Butyricicoccus pullicaecorum</name>
    <dbReference type="NCBI Taxonomy" id="501571"/>
    <lineage>
        <taxon>Bacteria</taxon>
        <taxon>Bacillati</taxon>
        <taxon>Bacillota</taxon>
        <taxon>Clostridia</taxon>
        <taxon>Eubacteriales</taxon>
        <taxon>Butyricicoccaceae</taxon>
        <taxon>Butyricicoccus</taxon>
    </lineage>
</organism>